<dbReference type="AlphaFoldDB" id="A0A024XED9"/>
<name>A0A024XED9_PLAFC</name>
<organism evidence="1 2">
    <name type="scientific">Plasmodium falciparum (isolate Camp / Malaysia)</name>
    <dbReference type="NCBI Taxonomy" id="5835"/>
    <lineage>
        <taxon>Eukaryota</taxon>
        <taxon>Sar</taxon>
        <taxon>Alveolata</taxon>
        <taxon>Apicomplexa</taxon>
        <taxon>Aconoidasida</taxon>
        <taxon>Haemosporida</taxon>
        <taxon>Plasmodiidae</taxon>
        <taxon>Plasmodium</taxon>
        <taxon>Plasmodium (Laverania)</taxon>
    </lineage>
</organism>
<dbReference type="Proteomes" id="UP000030694">
    <property type="component" value="Unassembled WGS sequence"/>
</dbReference>
<reference evidence="1 2" key="1">
    <citation type="submission" date="2013-02" db="EMBL/GenBank/DDBJ databases">
        <title>The Genome Annotation of Plasmodium falciparum CAMP/Malaysia.</title>
        <authorList>
            <consortium name="The Broad Institute Genome Sequencing Platform"/>
            <consortium name="The Broad Institute Genome Sequencing Center for Infectious Disease"/>
            <person name="Neafsey D."/>
            <person name="Hoffman S."/>
            <person name="Volkman S."/>
            <person name="Rosenthal P."/>
            <person name="Walker B."/>
            <person name="Young S.K."/>
            <person name="Zeng Q."/>
            <person name="Gargeya S."/>
            <person name="Fitzgerald M."/>
            <person name="Haas B."/>
            <person name="Abouelleil A."/>
            <person name="Allen A.W."/>
            <person name="Alvarado L."/>
            <person name="Arachchi H.M."/>
            <person name="Berlin A.M."/>
            <person name="Chapman S.B."/>
            <person name="Gainer-Dewar J."/>
            <person name="Goldberg J."/>
            <person name="Griggs A."/>
            <person name="Gujja S."/>
            <person name="Hansen M."/>
            <person name="Howarth C."/>
            <person name="Imamovic A."/>
            <person name="Ireland A."/>
            <person name="Larimer J."/>
            <person name="McCowan C."/>
            <person name="Murphy C."/>
            <person name="Pearson M."/>
            <person name="Poon T.W."/>
            <person name="Priest M."/>
            <person name="Roberts A."/>
            <person name="Saif S."/>
            <person name="Shea T."/>
            <person name="Sisk P."/>
            <person name="Sykes S."/>
            <person name="Wortman J."/>
            <person name="Nusbaum C."/>
            <person name="Birren B."/>
        </authorList>
    </citation>
    <scope>NUCLEOTIDE SEQUENCE [LARGE SCALE GENOMIC DNA]</scope>
    <source>
        <strain evidence="1 2">CAMP/Malaysia</strain>
    </source>
</reference>
<reference evidence="1 2" key="2">
    <citation type="submission" date="2013-02" db="EMBL/GenBank/DDBJ databases">
        <title>The Genome Sequence of Plasmodium falciparum CAMP/Malaysia.</title>
        <authorList>
            <consortium name="The Broad Institute Genome Sequencing Platform"/>
            <consortium name="The Broad Institute Genome Sequencing Center for Infectious Disease"/>
            <person name="Neafsey D."/>
            <person name="Cheeseman I."/>
            <person name="Volkman S."/>
            <person name="Adams J."/>
            <person name="Walker B."/>
            <person name="Young S.K."/>
            <person name="Zeng Q."/>
            <person name="Gargeya S."/>
            <person name="Fitzgerald M."/>
            <person name="Haas B."/>
            <person name="Abouelleil A."/>
            <person name="Alvarado L."/>
            <person name="Arachchi H.M."/>
            <person name="Berlin A.M."/>
            <person name="Chapman S.B."/>
            <person name="Dewar J."/>
            <person name="Goldberg J."/>
            <person name="Griggs A."/>
            <person name="Gujja S."/>
            <person name="Hansen M."/>
            <person name="Howarth C."/>
            <person name="Imamovic A."/>
            <person name="Larimer J."/>
            <person name="McCowan C."/>
            <person name="Murphy C."/>
            <person name="Neiman D."/>
            <person name="Pearson M."/>
            <person name="Priest M."/>
            <person name="Roberts A."/>
            <person name="Saif S."/>
            <person name="Shea T."/>
            <person name="Sisk P."/>
            <person name="Sykes S."/>
            <person name="Wortman J."/>
            <person name="Nusbaum C."/>
            <person name="Birren B."/>
        </authorList>
    </citation>
    <scope>NUCLEOTIDE SEQUENCE [LARGE SCALE GENOMIC DNA]</scope>
    <source>
        <strain evidence="1 2">CAMP/Malaysia</strain>
    </source>
</reference>
<accession>A0A024XED9</accession>
<gene>
    <name evidence="1" type="ORF">PFMC_01148</name>
</gene>
<sequence>MKFNEIMKNEETILLRKKDIFNNLKKNEYYNTKKVWKIEK</sequence>
<protein>
    <submittedName>
        <fullName evidence="1">Uncharacterized protein</fullName>
    </submittedName>
</protein>
<proteinExistence type="predicted"/>
<dbReference type="EMBL" id="KI927480">
    <property type="protein sequence ID" value="ETW63166.1"/>
    <property type="molecule type" value="Genomic_DNA"/>
</dbReference>
<evidence type="ECO:0000313" key="1">
    <source>
        <dbReference type="EMBL" id="ETW63166.1"/>
    </source>
</evidence>
<evidence type="ECO:0000313" key="2">
    <source>
        <dbReference type="Proteomes" id="UP000030694"/>
    </source>
</evidence>